<protein>
    <recommendedName>
        <fullName evidence="2">Reverse transcriptase domain-containing protein</fullName>
    </recommendedName>
</protein>
<evidence type="ECO:0000256" key="1">
    <source>
        <dbReference type="SAM" id="MobiDB-lite"/>
    </source>
</evidence>
<feature type="region of interest" description="Disordered" evidence="1">
    <location>
        <begin position="39"/>
        <end position="64"/>
    </location>
</feature>
<keyword evidence="4" id="KW-1185">Reference proteome</keyword>
<sequence length="537" mass="60502">MLSRLWGRLTQFPAADVSPPPPPPLSSIMSNDSRLIEISSSSSVVDDDEEEEKPAADVSPKPEVPVPDIPDLLDQGAASGCVGADWQFLYPPRLDWGAADLEAPFSEHEIFLSLFFDPHSSSGGRPLCFFQAFWPFLKSDLLSLFDHLYRGRSRLPTPAPPLTVAGGLHVLVRRVLAARLRSKLHFLADVPHTALAKAQFMLDSSASAQSIVDSCARNSWGALFVKLDFDRAFATIRWDFLLDALRMRGFGPRWVNWVQSCLLWDQHGERRSRRGLREHDPLSSCLFVLAVSTFTTMLWKAKFAGLFRRTVGNLIWPNHLASLQYSTDALILAPADRASLVNMKLLLYFFELLSGLRVNFNRSCVYSLTGDGDASALAAEVLNCRVGKFPFIYMGMVLNSIELEIDEDCCILDYDPFDTTADEIKKKLSFSKDHGNDEEEEDISILAEKGPVACRDYPHSRHLCAKYPFKKTPHESYCPQCYCYVCDVVAPCSYWKRSVAAHCHATDEEMIWKISRRDHLDSTRWKEITGDFDGFRA</sequence>
<feature type="domain" description="Reverse transcriptase" evidence="2">
    <location>
        <begin position="190"/>
        <end position="361"/>
    </location>
</feature>
<dbReference type="PANTHER" id="PTHR33443:SF30">
    <property type="entry name" value="SARCOSINE DEHYDROGENASE-2C PROTEIN"/>
    <property type="match status" value="1"/>
</dbReference>
<organism evidence="3 4">
    <name type="scientific">Iris pallida</name>
    <name type="common">Sweet iris</name>
    <dbReference type="NCBI Taxonomy" id="29817"/>
    <lineage>
        <taxon>Eukaryota</taxon>
        <taxon>Viridiplantae</taxon>
        <taxon>Streptophyta</taxon>
        <taxon>Embryophyta</taxon>
        <taxon>Tracheophyta</taxon>
        <taxon>Spermatophyta</taxon>
        <taxon>Magnoliopsida</taxon>
        <taxon>Liliopsida</taxon>
        <taxon>Asparagales</taxon>
        <taxon>Iridaceae</taxon>
        <taxon>Iridoideae</taxon>
        <taxon>Irideae</taxon>
        <taxon>Iris</taxon>
    </lineage>
</organism>
<accession>A0AAX6IDN8</accession>
<reference evidence="3" key="1">
    <citation type="journal article" date="2023" name="GigaByte">
        <title>Genome assembly of the bearded iris, Iris pallida Lam.</title>
        <authorList>
            <person name="Bruccoleri R.E."/>
            <person name="Oakeley E.J."/>
            <person name="Faust A.M.E."/>
            <person name="Altorfer M."/>
            <person name="Dessus-Babus S."/>
            <person name="Burckhardt D."/>
            <person name="Oertli M."/>
            <person name="Naumann U."/>
            <person name="Petersen F."/>
            <person name="Wong J."/>
        </authorList>
    </citation>
    <scope>NUCLEOTIDE SEQUENCE</scope>
    <source>
        <strain evidence="3">GSM-AAB239-AS_SAM_17_03QT</strain>
    </source>
</reference>
<evidence type="ECO:0000313" key="4">
    <source>
        <dbReference type="Proteomes" id="UP001140949"/>
    </source>
</evidence>
<name>A0AAX6IDN8_IRIPA</name>
<reference evidence="3" key="2">
    <citation type="submission" date="2023-04" db="EMBL/GenBank/DDBJ databases">
        <authorList>
            <person name="Bruccoleri R.E."/>
            <person name="Oakeley E.J."/>
            <person name="Faust A.-M."/>
            <person name="Dessus-Babus S."/>
            <person name="Altorfer M."/>
            <person name="Burckhardt D."/>
            <person name="Oertli M."/>
            <person name="Naumann U."/>
            <person name="Petersen F."/>
            <person name="Wong J."/>
        </authorList>
    </citation>
    <scope>NUCLEOTIDE SEQUENCE</scope>
    <source>
        <strain evidence="3">GSM-AAB239-AS_SAM_17_03QT</strain>
        <tissue evidence="3">Leaf</tissue>
    </source>
</reference>
<dbReference type="InterPro" id="IPR053234">
    <property type="entry name" value="RPM1_Interactor"/>
</dbReference>
<dbReference type="PANTHER" id="PTHR33443">
    <property type="entry name" value="ZGC:112980"/>
    <property type="match status" value="1"/>
</dbReference>
<dbReference type="Pfam" id="PF00078">
    <property type="entry name" value="RVT_1"/>
    <property type="match status" value="1"/>
</dbReference>
<feature type="region of interest" description="Disordered" evidence="1">
    <location>
        <begin position="12"/>
        <end position="31"/>
    </location>
</feature>
<gene>
    <name evidence="3" type="ORF">M6B38_258705</name>
</gene>
<dbReference type="EMBL" id="JANAVB010002199">
    <property type="protein sequence ID" value="KAJ6851376.1"/>
    <property type="molecule type" value="Genomic_DNA"/>
</dbReference>
<dbReference type="AlphaFoldDB" id="A0AAX6IDN8"/>
<proteinExistence type="predicted"/>
<dbReference type="Proteomes" id="UP001140949">
    <property type="component" value="Unassembled WGS sequence"/>
</dbReference>
<dbReference type="InterPro" id="IPR000477">
    <property type="entry name" value="RT_dom"/>
</dbReference>
<evidence type="ECO:0000259" key="2">
    <source>
        <dbReference type="Pfam" id="PF00078"/>
    </source>
</evidence>
<comment type="caution">
    <text evidence="3">The sequence shown here is derived from an EMBL/GenBank/DDBJ whole genome shotgun (WGS) entry which is preliminary data.</text>
</comment>
<evidence type="ECO:0000313" key="3">
    <source>
        <dbReference type="EMBL" id="KAJ6851376.1"/>
    </source>
</evidence>